<evidence type="ECO:0000313" key="1">
    <source>
        <dbReference type="EMBL" id="GAG50439.1"/>
    </source>
</evidence>
<comment type="caution">
    <text evidence="1">The sequence shown here is derived from an EMBL/GenBank/DDBJ whole genome shotgun (WGS) entry which is preliminary data.</text>
</comment>
<organism evidence="1">
    <name type="scientific">marine sediment metagenome</name>
    <dbReference type="NCBI Taxonomy" id="412755"/>
    <lineage>
        <taxon>unclassified sequences</taxon>
        <taxon>metagenomes</taxon>
        <taxon>ecological metagenomes</taxon>
    </lineage>
</organism>
<reference evidence="1" key="1">
    <citation type="journal article" date="2014" name="Front. Microbiol.">
        <title>High frequency of phylogenetically diverse reductive dehalogenase-homologous genes in deep subseafloor sedimentary metagenomes.</title>
        <authorList>
            <person name="Kawai M."/>
            <person name="Futagami T."/>
            <person name="Toyoda A."/>
            <person name="Takaki Y."/>
            <person name="Nishi S."/>
            <person name="Hori S."/>
            <person name="Arai W."/>
            <person name="Tsubouchi T."/>
            <person name="Morono Y."/>
            <person name="Uchiyama I."/>
            <person name="Ito T."/>
            <person name="Fujiyama A."/>
            <person name="Inagaki F."/>
            <person name="Takami H."/>
        </authorList>
    </citation>
    <scope>NUCLEOTIDE SEQUENCE</scope>
    <source>
        <strain evidence="1">Expedition CK06-06</strain>
    </source>
</reference>
<accession>X0Y3H5</accession>
<dbReference type="EMBL" id="BARS01054631">
    <property type="protein sequence ID" value="GAG50439.1"/>
    <property type="molecule type" value="Genomic_DNA"/>
</dbReference>
<gene>
    <name evidence="1" type="ORF">S01H1_80837</name>
</gene>
<dbReference type="AlphaFoldDB" id="X0Y3H5"/>
<protein>
    <submittedName>
        <fullName evidence="1">Uncharacterized protein</fullName>
    </submittedName>
</protein>
<proteinExistence type="predicted"/>
<sequence>MSIGSFFKKLPGRVWTGAQIGLPIANQFGLGAVVPFLPLITAGMRVAQGRGIKNRMEVALADILPALRKAGVDLPVKDVKLAIEIMLNKATNGLPGEDSVWTFDTEEK</sequence>
<name>X0Y3H5_9ZZZZ</name>